<accession>A0A7E4ZU72</accession>
<dbReference type="AlphaFoldDB" id="A0A7E4ZU72"/>
<dbReference type="Proteomes" id="UP000492821">
    <property type="component" value="Unassembled WGS sequence"/>
</dbReference>
<reference evidence="2" key="1">
    <citation type="journal article" date="2013" name="Genetics">
        <title>The draft genome and transcriptome of Panagrellus redivivus are shaped by the harsh demands of a free-living lifestyle.</title>
        <authorList>
            <person name="Srinivasan J."/>
            <person name="Dillman A.R."/>
            <person name="Macchietto M.G."/>
            <person name="Heikkinen L."/>
            <person name="Lakso M."/>
            <person name="Fracchia K.M."/>
            <person name="Antoshechkin I."/>
            <person name="Mortazavi A."/>
            <person name="Wong G."/>
            <person name="Sternberg P.W."/>
        </authorList>
    </citation>
    <scope>NUCLEOTIDE SEQUENCE [LARGE SCALE GENOMIC DNA]</scope>
    <source>
        <strain evidence="2">MT8872</strain>
    </source>
</reference>
<proteinExistence type="predicted"/>
<feature type="transmembrane region" description="Helical" evidence="1">
    <location>
        <begin position="358"/>
        <end position="382"/>
    </location>
</feature>
<feature type="transmembrane region" description="Helical" evidence="1">
    <location>
        <begin position="150"/>
        <end position="170"/>
    </location>
</feature>
<sequence>MQTYSANSSIKSARATAASAKKGNVFVLLNTLYAAGIGSVDPINPMLTGRTMHTLYAVSFLVYLSNSLVDWIHVYYILGGHVTSFPLAPWFSVGLVCCAVVGSMLNGLLMALCMENAFVQRINVSPYRNGLAVVIEAFFEWVQSFNNFRVAFLVMLLRDCPWTIINYFILTSCRWPQLSWHITLILSSIMTIISIGWRIIMLYFSYRRFLFGDKQSRRKSSRPTKQWPRIMDHVKMAINTSDGGRLDEYDEAWPVRYAISKIYGLNYQRMTTEIYLEYEKKAVSERISEILSILIYRSLGALKFVVKRMTCALLALIVYIGMVAIGCIPCLWFYFCRSDSLNHRHKCSKSFVRVCSLFYHYVIIGFSVVICTILLTGNVILLSSMHVHSHWNTLPPNLNYLCLEFDTAQHRVQPVLSSDPHLEVYGSSENTTIVCKALWDKSLKRRKDSALMSPWQERLKLNKDQMLVVSVFLYGNLSNTQEPYYNLYYDYGVLQIKGNKLACSSQHHGPFWRFEESFQRPSLPYFLGCLPFIAIYRYNGISCT</sequence>
<evidence type="ECO:0000313" key="3">
    <source>
        <dbReference type="WBParaSite" id="Pan_g17524.t1"/>
    </source>
</evidence>
<keyword evidence="1" id="KW-0812">Transmembrane</keyword>
<feature type="transmembrane region" description="Helical" evidence="1">
    <location>
        <begin position="55"/>
        <end position="78"/>
    </location>
</feature>
<keyword evidence="1" id="KW-0472">Membrane</keyword>
<dbReference type="WBParaSite" id="Pan_g17524.t1">
    <property type="protein sequence ID" value="Pan_g17524.t1"/>
    <property type="gene ID" value="Pan_g17524"/>
</dbReference>
<keyword evidence="2" id="KW-1185">Reference proteome</keyword>
<organism evidence="2 3">
    <name type="scientific">Panagrellus redivivus</name>
    <name type="common">Microworm</name>
    <dbReference type="NCBI Taxonomy" id="6233"/>
    <lineage>
        <taxon>Eukaryota</taxon>
        <taxon>Metazoa</taxon>
        <taxon>Ecdysozoa</taxon>
        <taxon>Nematoda</taxon>
        <taxon>Chromadorea</taxon>
        <taxon>Rhabditida</taxon>
        <taxon>Tylenchina</taxon>
        <taxon>Panagrolaimomorpha</taxon>
        <taxon>Panagrolaimoidea</taxon>
        <taxon>Panagrolaimidae</taxon>
        <taxon>Panagrellus</taxon>
    </lineage>
</organism>
<reference evidence="3" key="2">
    <citation type="submission" date="2020-10" db="UniProtKB">
        <authorList>
            <consortium name="WormBaseParasite"/>
        </authorList>
    </citation>
    <scope>IDENTIFICATION</scope>
</reference>
<keyword evidence="1" id="KW-1133">Transmembrane helix</keyword>
<protein>
    <submittedName>
        <fullName evidence="3">Lipase_3 domain-containing protein</fullName>
    </submittedName>
</protein>
<evidence type="ECO:0000313" key="2">
    <source>
        <dbReference type="Proteomes" id="UP000492821"/>
    </source>
</evidence>
<feature type="transmembrane region" description="Helical" evidence="1">
    <location>
        <begin position="182"/>
        <end position="204"/>
    </location>
</feature>
<evidence type="ECO:0000256" key="1">
    <source>
        <dbReference type="SAM" id="Phobius"/>
    </source>
</evidence>
<feature type="transmembrane region" description="Helical" evidence="1">
    <location>
        <begin position="312"/>
        <end position="335"/>
    </location>
</feature>
<feature type="transmembrane region" description="Helical" evidence="1">
    <location>
        <begin position="90"/>
        <end position="112"/>
    </location>
</feature>
<name>A0A7E4ZU72_PANRE</name>